<dbReference type="InterPro" id="IPR037359">
    <property type="entry name" value="NST/OST"/>
</dbReference>
<dbReference type="EMBL" id="CP000393">
    <property type="protein sequence ID" value="ABG50671.1"/>
    <property type="molecule type" value="Genomic_DNA"/>
</dbReference>
<dbReference type="eggNOG" id="COG2226">
    <property type="taxonomic scope" value="Bacteria"/>
</dbReference>
<evidence type="ECO:0000256" key="2">
    <source>
        <dbReference type="ARBA" id="ARBA00023180"/>
    </source>
</evidence>
<dbReference type="Gene3D" id="3.40.50.300">
    <property type="entry name" value="P-loop containing nucleotide triphosphate hydrolases"/>
    <property type="match status" value="1"/>
</dbReference>
<evidence type="ECO:0000259" key="3">
    <source>
        <dbReference type="Pfam" id="PF00685"/>
    </source>
</evidence>
<dbReference type="HOGENOM" id="CLU_017703_1_2_3"/>
<sequence>MNINKPYFLIIGAQKCGTNSLYKYLVQHPLIAPSLQHEIHYFDLNFDKDLEWYKSQFPELELGMITGESSPYYLFHPLVAQRVFDKYPQMKLIVLLRNPTERAISHYYHEVRLGSEFLSLKEAIATEETRLQGEVNKIIQTGTYYSFNHQHYTYLARGKYIEQLQNWMSIFPKEQFLILKSEDLFSTPQETMNKVFHFLEIPTYSSEKYIQYNPGNYSKPSQEIYQELVEYFEPYNQKLVEYMRIYF</sequence>
<gene>
    <name evidence="4" type="ordered locus">Tery_1358</name>
</gene>
<accession>Q116A3</accession>
<dbReference type="SUPFAM" id="SSF52540">
    <property type="entry name" value="P-loop containing nucleoside triphosphate hydrolases"/>
    <property type="match status" value="1"/>
</dbReference>
<dbReference type="InterPro" id="IPR027417">
    <property type="entry name" value="P-loop_NTPase"/>
</dbReference>
<dbReference type="AlphaFoldDB" id="Q116A3"/>
<dbReference type="KEGG" id="ter:Tery_1358"/>
<dbReference type="PANTHER" id="PTHR10605">
    <property type="entry name" value="HEPARAN SULFATE SULFOTRANSFERASE"/>
    <property type="match status" value="1"/>
</dbReference>
<organism evidence="4">
    <name type="scientific">Trichodesmium erythraeum (strain IMS101)</name>
    <dbReference type="NCBI Taxonomy" id="203124"/>
    <lineage>
        <taxon>Bacteria</taxon>
        <taxon>Bacillati</taxon>
        <taxon>Cyanobacteriota</taxon>
        <taxon>Cyanophyceae</taxon>
        <taxon>Oscillatoriophycideae</taxon>
        <taxon>Oscillatoriales</taxon>
        <taxon>Microcoleaceae</taxon>
        <taxon>Trichodesmium</taxon>
    </lineage>
</organism>
<reference evidence="4" key="1">
    <citation type="submission" date="2006-06" db="EMBL/GenBank/DDBJ databases">
        <title>Complete sequence of Trichodesmium erythraeum IMS101.</title>
        <authorList>
            <consortium name="US DOE Joint Genome Institute"/>
            <person name="Copeland A."/>
            <person name="Lucas S."/>
            <person name="Lapidus A."/>
            <person name="Barry K."/>
            <person name="Detter J.C."/>
            <person name="Glavina del Rio T."/>
            <person name="Hammon N."/>
            <person name="Israni S."/>
            <person name="Dalin E."/>
            <person name="Tice H."/>
            <person name="Pitluck S."/>
            <person name="Kiss H."/>
            <person name="Munk A.C."/>
            <person name="Brettin T."/>
            <person name="Bruce D."/>
            <person name="Han C."/>
            <person name="Tapia R."/>
            <person name="Gilna P."/>
            <person name="Schmutz J."/>
            <person name="Larimer F."/>
            <person name="Land M."/>
            <person name="Hauser L."/>
            <person name="Kyrpides N."/>
            <person name="Kim E."/>
            <person name="Richardson P."/>
        </authorList>
    </citation>
    <scope>NUCLEOTIDE SEQUENCE [LARGE SCALE GENOMIC DNA]</scope>
    <source>
        <strain evidence="4">IMS101</strain>
    </source>
</reference>
<dbReference type="STRING" id="203124.Tery_1358"/>
<dbReference type="InterPro" id="IPR000863">
    <property type="entry name" value="Sulfotransferase_dom"/>
</dbReference>
<dbReference type="PANTHER" id="PTHR10605:SF56">
    <property type="entry name" value="BIFUNCTIONAL HEPARAN SULFATE N-DEACETYLASE_N-SULFOTRANSFERASE"/>
    <property type="match status" value="1"/>
</dbReference>
<name>Q116A3_TRIEI</name>
<protein>
    <submittedName>
        <fullName evidence="4">Sulfotransferase</fullName>
    </submittedName>
</protein>
<evidence type="ECO:0000256" key="1">
    <source>
        <dbReference type="ARBA" id="ARBA00022679"/>
    </source>
</evidence>
<dbReference type="RefSeq" id="WP_011611050.1">
    <property type="nucleotide sequence ID" value="NC_008312.1"/>
</dbReference>
<dbReference type="OrthoDB" id="9797480at2"/>
<keyword evidence="1 4" id="KW-0808">Transferase</keyword>
<feature type="domain" description="Sulfotransferase" evidence="3">
    <location>
        <begin position="8"/>
        <end position="203"/>
    </location>
</feature>
<dbReference type="GO" id="GO:0008146">
    <property type="term" value="F:sulfotransferase activity"/>
    <property type="evidence" value="ECO:0007669"/>
    <property type="project" value="InterPro"/>
</dbReference>
<keyword evidence="2" id="KW-0325">Glycoprotein</keyword>
<evidence type="ECO:0000313" key="4">
    <source>
        <dbReference type="EMBL" id="ABG50671.1"/>
    </source>
</evidence>
<proteinExistence type="predicted"/>
<dbReference type="Pfam" id="PF00685">
    <property type="entry name" value="Sulfotransfer_1"/>
    <property type="match status" value="1"/>
</dbReference>